<dbReference type="InterPro" id="IPR012338">
    <property type="entry name" value="Beta-lactam/transpept-like"/>
</dbReference>
<dbReference type="PANTHER" id="PTHR43319:SF3">
    <property type="entry name" value="BETA-LACTAMASE-RELATED DOMAIN-CONTAINING PROTEIN"/>
    <property type="match status" value="1"/>
</dbReference>
<dbReference type="eggNOG" id="ENOG502RFID">
    <property type="taxonomic scope" value="Eukaryota"/>
</dbReference>
<dbReference type="InterPro" id="IPR001466">
    <property type="entry name" value="Beta-lactam-related"/>
</dbReference>
<organism evidence="2">
    <name type="scientific">Talaromyces marneffei PM1</name>
    <dbReference type="NCBI Taxonomy" id="1077442"/>
    <lineage>
        <taxon>Eukaryota</taxon>
        <taxon>Fungi</taxon>
        <taxon>Dikarya</taxon>
        <taxon>Ascomycota</taxon>
        <taxon>Pezizomycotina</taxon>
        <taxon>Eurotiomycetes</taxon>
        <taxon>Eurotiomycetidae</taxon>
        <taxon>Eurotiales</taxon>
        <taxon>Trichocomaceae</taxon>
        <taxon>Talaromyces</taxon>
        <taxon>Talaromyces sect. Talaromyces</taxon>
    </lineage>
</organism>
<sequence>MAVVQGTTTDAFKSLKEILQKNLDDGEETGAAIYVNLDGKPVVDIWGGYADEKRTRPWTEDTIVNVWSTTKNVTALAALILVDRGLLDLDAPVAKYWPEFAANGKEKVLVRHVVSHTSGVSGWDQPFTYSDIYDLEKSTARLAAQAPWWEPGTASGYHAINYGHLVGEIVRRVSGKSLRDFVKDEIARPRDADFSLGAPESEWHRLAEIIPPPPADPAAFAQLDPQSIPVKTLGIGMASASYPNTAVFRKAEIGAINGVTNARALNKIFAPLALGGEESLLSPKTIDRIFEVQADGPDLAVFAPLRWGIGFGLPNPATTPFIPEGRVFFWFGWGGSFVIVDTERKLTITYVMNKMGEGVIGSPQSQQYVEAVYEVVRKL</sequence>
<feature type="domain" description="Beta-lactamase-related" evidence="1">
    <location>
        <begin position="17"/>
        <end position="358"/>
    </location>
</feature>
<protein>
    <submittedName>
        <fullName evidence="2">Beta-lactamase domain-containing protein 2</fullName>
    </submittedName>
</protein>
<dbReference type="HOGENOM" id="CLU_035614_3_0_1"/>
<name>A0A093Y418_TALMA</name>
<dbReference type="SUPFAM" id="SSF56601">
    <property type="entry name" value="beta-lactamase/transpeptidase-like"/>
    <property type="match status" value="1"/>
</dbReference>
<comment type="caution">
    <text evidence="2">The sequence shown here is derived from an EMBL/GenBank/DDBJ whole genome shotgun (WGS) entry which is preliminary data.</text>
</comment>
<dbReference type="EMBL" id="JPOX01000003">
    <property type="protein sequence ID" value="KFX52243.1"/>
    <property type="molecule type" value="Genomic_DNA"/>
</dbReference>
<evidence type="ECO:0000313" key="2">
    <source>
        <dbReference type="EMBL" id="KFX52243.1"/>
    </source>
</evidence>
<proteinExistence type="predicted"/>
<dbReference type="PANTHER" id="PTHR43319">
    <property type="entry name" value="BETA-LACTAMASE-RELATED"/>
    <property type="match status" value="1"/>
</dbReference>
<gene>
    <name evidence="2" type="ORF">GQ26_0031650</name>
</gene>
<dbReference type="InterPro" id="IPR052907">
    <property type="entry name" value="Beta-lactamase/esterase"/>
</dbReference>
<dbReference type="AlphaFoldDB" id="A0A093Y418"/>
<dbReference type="Pfam" id="PF00144">
    <property type="entry name" value="Beta-lactamase"/>
    <property type="match status" value="1"/>
</dbReference>
<evidence type="ECO:0000259" key="1">
    <source>
        <dbReference type="Pfam" id="PF00144"/>
    </source>
</evidence>
<dbReference type="Gene3D" id="3.40.710.10">
    <property type="entry name" value="DD-peptidase/beta-lactamase superfamily"/>
    <property type="match status" value="1"/>
</dbReference>
<reference evidence="2" key="1">
    <citation type="journal article" date="2014" name="PLoS Genet.">
        <title>Signature Gene Expression Reveals Novel Clues to the Molecular Mechanisms of Dimorphic Transition in Penicillium marneffei.</title>
        <authorList>
            <person name="Yang E."/>
            <person name="Wang G."/>
            <person name="Cai J."/>
            <person name="Woo P.C."/>
            <person name="Lau S.K."/>
            <person name="Yuen K.-Y."/>
            <person name="Chow W.-N."/>
            <person name="Lin X."/>
        </authorList>
    </citation>
    <scope>NUCLEOTIDE SEQUENCE [LARGE SCALE GENOMIC DNA]</scope>
    <source>
        <strain evidence="2">PM1</strain>
    </source>
</reference>
<accession>A0A093Y418</accession>